<sequence length="298" mass="29677">MTDDVWDLAVVGAGMAGLTAATVAAEHGARTVALDRLAPGGQLINLGDVSDYPGLPVKTSGPDLAGTLLENAMSAGVEISYTEVTELTTGSPHTVRTLDGSVAATTVVVATGLAPGRLDVPGADEWAGRGLSECASCDGPLFTGQRVVVVGDDDWAAQEAVELAGVAAHVTVLLPGPSPLWSARRAAILAASGVAVREGAVVVGIDGDRTVTGIRLADGVEIPATGVFAQVGREPRSGLVEGVLKRAADGRITGTPDADAPGLHVAGPVRAGVSDHLIAAAADGLAAGLAAVADLQMR</sequence>
<dbReference type="STRING" id="260086.SAMN05216207_100373"/>
<dbReference type="GO" id="GO:0004791">
    <property type="term" value="F:thioredoxin-disulfide reductase (NADPH) activity"/>
    <property type="evidence" value="ECO:0007669"/>
    <property type="project" value="UniProtKB-EC"/>
</dbReference>
<dbReference type="RefSeq" id="WP_093337731.1">
    <property type="nucleotide sequence ID" value="NZ_FOUY01000003.1"/>
</dbReference>
<name>A0A1I4TXU3_PSUAM</name>
<keyword evidence="2" id="KW-0274">FAD</keyword>
<dbReference type="AlphaFoldDB" id="A0A1I4TXU3"/>
<dbReference type="InterPro" id="IPR050097">
    <property type="entry name" value="Ferredoxin-NADP_redctase_2"/>
</dbReference>
<evidence type="ECO:0000256" key="1">
    <source>
        <dbReference type="ARBA" id="ARBA00022630"/>
    </source>
</evidence>
<feature type="domain" description="FAD/NAD(P)-binding" evidence="7">
    <location>
        <begin position="7"/>
        <end position="280"/>
    </location>
</feature>
<evidence type="ECO:0000256" key="2">
    <source>
        <dbReference type="ARBA" id="ARBA00022827"/>
    </source>
</evidence>
<accession>A0A1I4TXU3</accession>
<protein>
    <submittedName>
        <fullName evidence="8">Thioredoxin reductase (NADPH)</fullName>
    </submittedName>
</protein>
<dbReference type="OrthoDB" id="9806179at2"/>
<dbReference type="SUPFAM" id="SSF51905">
    <property type="entry name" value="FAD/NAD(P)-binding domain"/>
    <property type="match status" value="1"/>
</dbReference>
<dbReference type="PANTHER" id="PTHR48105">
    <property type="entry name" value="THIOREDOXIN REDUCTASE 1-RELATED-RELATED"/>
    <property type="match status" value="1"/>
</dbReference>
<keyword evidence="1" id="KW-0285">Flavoprotein</keyword>
<evidence type="ECO:0000313" key="8">
    <source>
        <dbReference type="EMBL" id="SFM81616.1"/>
    </source>
</evidence>
<keyword evidence="3" id="KW-0560">Oxidoreductase</keyword>
<dbReference type="Proteomes" id="UP000199614">
    <property type="component" value="Unassembled WGS sequence"/>
</dbReference>
<organism evidence="8 9">
    <name type="scientific">Pseudonocardia ammonioxydans</name>
    <dbReference type="NCBI Taxonomy" id="260086"/>
    <lineage>
        <taxon>Bacteria</taxon>
        <taxon>Bacillati</taxon>
        <taxon>Actinomycetota</taxon>
        <taxon>Actinomycetes</taxon>
        <taxon>Pseudonocardiales</taxon>
        <taxon>Pseudonocardiaceae</taxon>
        <taxon>Pseudonocardia</taxon>
    </lineage>
</organism>
<dbReference type="InterPro" id="IPR036188">
    <property type="entry name" value="FAD/NAD-bd_sf"/>
</dbReference>
<dbReference type="EMBL" id="FOUY01000003">
    <property type="protein sequence ID" value="SFM81616.1"/>
    <property type="molecule type" value="Genomic_DNA"/>
</dbReference>
<dbReference type="InterPro" id="IPR008255">
    <property type="entry name" value="Pyr_nucl-diS_OxRdtase_2_AS"/>
</dbReference>
<comment type="catalytic activity">
    <reaction evidence="6">
        <text>[thioredoxin]-dithiol + NADP(+) = [thioredoxin]-disulfide + NADPH + H(+)</text>
        <dbReference type="Rhea" id="RHEA:20345"/>
        <dbReference type="Rhea" id="RHEA-COMP:10698"/>
        <dbReference type="Rhea" id="RHEA-COMP:10700"/>
        <dbReference type="ChEBI" id="CHEBI:15378"/>
        <dbReference type="ChEBI" id="CHEBI:29950"/>
        <dbReference type="ChEBI" id="CHEBI:50058"/>
        <dbReference type="ChEBI" id="CHEBI:57783"/>
        <dbReference type="ChEBI" id="CHEBI:58349"/>
        <dbReference type="EC" id="1.8.1.9"/>
    </reaction>
</comment>
<dbReference type="PRINTS" id="PR00368">
    <property type="entry name" value="FADPNR"/>
</dbReference>
<gene>
    <name evidence="8" type="ORF">SAMN05216207_100373</name>
</gene>
<evidence type="ECO:0000313" key="9">
    <source>
        <dbReference type="Proteomes" id="UP000199614"/>
    </source>
</evidence>
<evidence type="ECO:0000256" key="5">
    <source>
        <dbReference type="ARBA" id="ARBA00023284"/>
    </source>
</evidence>
<dbReference type="PRINTS" id="PR00469">
    <property type="entry name" value="PNDRDTASEII"/>
</dbReference>
<keyword evidence="9" id="KW-1185">Reference proteome</keyword>
<dbReference type="InterPro" id="IPR023753">
    <property type="entry name" value="FAD/NAD-binding_dom"/>
</dbReference>
<evidence type="ECO:0000256" key="3">
    <source>
        <dbReference type="ARBA" id="ARBA00023002"/>
    </source>
</evidence>
<evidence type="ECO:0000256" key="6">
    <source>
        <dbReference type="ARBA" id="ARBA00048132"/>
    </source>
</evidence>
<dbReference type="Gene3D" id="3.50.50.60">
    <property type="entry name" value="FAD/NAD(P)-binding domain"/>
    <property type="match status" value="2"/>
</dbReference>
<dbReference type="PROSITE" id="PS00573">
    <property type="entry name" value="PYRIDINE_REDOX_2"/>
    <property type="match status" value="1"/>
</dbReference>
<evidence type="ECO:0000259" key="7">
    <source>
        <dbReference type="Pfam" id="PF07992"/>
    </source>
</evidence>
<dbReference type="Pfam" id="PF07992">
    <property type="entry name" value="Pyr_redox_2"/>
    <property type="match status" value="1"/>
</dbReference>
<reference evidence="8 9" key="1">
    <citation type="submission" date="2016-10" db="EMBL/GenBank/DDBJ databases">
        <authorList>
            <person name="de Groot N.N."/>
        </authorList>
    </citation>
    <scope>NUCLEOTIDE SEQUENCE [LARGE SCALE GENOMIC DNA]</scope>
    <source>
        <strain evidence="8 9">CGMCC 4.1877</strain>
    </source>
</reference>
<proteinExistence type="predicted"/>
<evidence type="ECO:0000256" key="4">
    <source>
        <dbReference type="ARBA" id="ARBA00023157"/>
    </source>
</evidence>
<keyword evidence="4" id="KW-1015">Disulfide bond</keyword>
<keyword evidence="5" id="KW-0676">Redox-active center</keyword>